<name>A0A0H4KW32_9BACI</name>
<proteinExistence type="predicted"/>
<reference evidence="1 2" key="1">
    <citation type="journal article" date="2015" name="PLoS ONE">
        <title>Genome Sequence of Bacillus endophyticus and Analysis of Its Companion Mechanism in the Ketogulonigenium vulgare-Bacillus Strain Consortium.</title>
        <authorList>
            <person name="Jia N."/>
            <person name="Du J."/>
            <person name="Ding M.Z."/>
            <person name="Gao F."/>
            <person name="Yuan Y.J."/>
        </authorList>
    </citation>
    <scope>NUCLEOTIDE SEQUENCE [LARGE SCALE GENOMIC DNA]</scope>
    <source>
        <strain evidence="1 2">Hbe603</strain>
    </source>
</reference>
<sequence>MNEVYNKLLQRVWHTACSFLYLKGENRNVYRKRGEKNNEENIQLKVVGVKDKQEKEKIQGASSTG</sequence>
<dbReference type="EMBL" id="CP011974">
    <property type="protein sequence ID" value="AKO92533.1"/>
    <property type="molecule type" value="Genomic_DNA"/>
</dbReference>
<reference evidence="2" key="2">
    <citation type="submission" date="2015-06" db="EMBL/GenBank/DDBJ databases">
        <title>Genome Sequence of Bacillus endophyticus and Analysis of its Companion Mechanism in the Ketogulonigenium vulgare-Bacillus strain Consortium.</title>
        <authorList>
            <person name="Jia N."/>
            <person name="Du J."/>
            <person name="Ding M.-Z."/>
            <person name="Gao F."/>
            <person name="Yuan Y.-J."/>
        </authorList>
    </citation>
    <scope>NUCLEOTIDE SEQUENCE [LARGE SCALE GENOMIC DNA]</scope>
    <source>
        <strain evidence="2">Hbe603</strain>
    </source>
</reference>
<keyword evidence="2" id="KW-1185">Reference proteome</keyword>
<dbReference type="Proteomes" id="UP000036202">
    <property type="component" value="Chromosome"/>
</dbReference>
<organism evidence="1 2">
    <name type="scientific">Priestia filamentosa</name>
    <dbReference type="NCBI Taxonomy" id="1402861"/>
    <lineage>
        <taxon>Bacteria</taxon>
        <taxon>Bacillati</taxon>
        <taxon>Bacillota</taxon>
        <taxon>Bacilli</taxon>
        <taxon>Bacillales</taxon>
        <taxon>Bacillaceae</taxon>
        <taxon>Priestia</taxon>
    </lineage>
</organism>
<dbReference type="PATRIC" id="fig|135735.6.peg.2251"/>
<gene>
    <name evidence="1" type="ORF">BEH_10800</name>
</gene>
<evidence type="ECO:0000313" key="1">
    <source>
        <dbReference type="EMBL" id="AKO92533.1"/>
    </source>
</evidence>
<dbReference type="AlphaFoldDB" id="A0A0H4KW32"/>
<protein>
    <submittedName>
        <fullName evidence="1">Uncharacterized protein</fullName>
    </submittedName>
</protein>
<evidence type="ECO:0000313" key="2">
    <source>
        <dbReference type="Proteomes" id="UP000036202"/>
    </source>
</evidence>
<dbReference type="KEGG" id="beo:BEH_10800"/>
<accession>A0A231SCR4</accession>
<accession>A0A0H4KW32</accession>